<feature type="domain" description="DNA mismatch repair proteins mutS family" evidence="6">
    <location>
        <begin position="809"/>
        <end position="825"/>
    </location>
</feature>
<evidence type="ECO:0000259" key="6">
    <source>
        <dbReference type="PROSITE" id="PS00486"/>
    </source>
</evidence>
<reference evidence="7 8" key="1">
    <citation type="submission" date="2016-07" db="EMBL/GenBank/DDBJ databases">
        <title>Pervasive Adenine N6-methylation of Active Genes in Fungi.</title>
        <authorList>
            <consortium name="DOE Joint Genome Institute"/>
            <person name="Mondo S.J."/>
            <person name="Dannebaum R.O."/>
            <person name="Kuo R.C."/>
            <person name="Labutti K."/>
            <person name="Haridas S."/>
            <person name="Kuo A."/>
            <person name="Salamov A."/>
            <person name="Ahrendt S.R."/>
            <person name="Lipzen A."/>
            <person name="Sullivan W."/>
            <person name="Andreopoulos W.B."/>
            <person name="Clum A."/>
            <person name="Lindquist E."/>
            <person name="Daum C."/>
            <person name="Ramamoorthy G.K."/>
            <person name="Gryganskyi A."/>
            <person name="Culley D."/>
            <person name="Magnuson J.K."/>
            <person name="James T.Y."/>
            <person name="O'Malley M.A."/>
            <person name="Stajich J.E."/>
            <person name="Spatafora J.W."/>
            <person name="Visel A."/>
            <person name="Grigoriev I.V."/>
        </authorList>
    </citation>
    <scope>NUCLEOTIDE SEQUENCE [LARGE SCALE GENOMIC DNA]</scope>
    <source>
        <strain evidence="7 8">62-1032</strain>
    </source>
</reference>
<dbReference type="GO" id="GO:0140664">
    <property type="term" value="F:ATP-dependent DNA damage sensor activity"/>
    <property type="evidence" value="ECO:0007669"/>
    <property type="project" value="InterPro"/>
</dbReference>
<gene>
    <name evidence="7" type="ORF">BCR35DRAFT_335130</name>
</gene>
<dbReference type="GO" id="GO:0051026">
    <property type="term" value="P:chiasma assembly"/>
    <property type="evidence" value="ECO:0007669"/>
    <property type="project" value="TreeGrafter"/>
</dbReference>
<evidence type="ECO:0000256" key="2">
    <source>
        <dbReference type="ARBA" id="ARBA00022741"/>
    </source>
</evidence>
<organism evidence="7 8">
    <name type="scientific">Leucosporidium creatinivorum</name>
    <dbReference type="NCBI Taxonomy" id="106004"/>
    <lineage>
        <taxon>Eukaryota</taxon>
        <taxon>Fungi</taxon>
        <taxon>Dikarya</taxon>
        <taxon>Basidiomycota</taxon>
        <taxon>Pucciniomycotina</taxon>
        <taxon>Microbotryomycetes</taxon>
        <taxon>Leucosporidiales</taxon>
        <taxon>Leucosporidium</taxon>
    </lineage>
</organism>
<keyword evidence="4" id="KW-0238">DNA-binding</keyword>
<dbReference type="EMBL" id="MCGR01000077">
    <property type="protein sequence ID" value="ORY59033.1"/>
    <property type="molecule type" value="Genomic_DNA"/>
</dbReference>
<dbReference type="CDD" id="cd03281">
    <property type="entry name" value="ABC_MSH5_euk"/>
    <property type="match status" value="1"/>
</dbReference>
<sequence length="1013" mass="111101">MSIFPGSISNPAPSTRAASHSGDHSPSLRASHIHTPTPQYSPPPDEYLRKVHWGSPEFFSQAQSQEGEQKAPTEVKGEALPQDQSQQEEEEEGWNGQGRESVLAVTAMKGQVGCCYYDGQAGKLFFLEDQRDSASWDLTNIVLEQLLPSTVLTSANADSNFLTSLQETLASLPVSSTSSSSGLSTSDSNPSVHLEYRPPREFYAGQGRNALTQLQVVEGGIYEAEERGTMGEESAGDSSGDESEKISGSGGRRDAYEFGRRKKGRRGGERAGDLQGDRARRNGVLRLESFLNGLGASPLTLGCAGALLGHISRSMSGAGELEVDGGLSVAGIELMHLDKVMHINSDALASLQIFTDESHASMHSAKTKEGILNIARTPLGRLLMRNWFLRPSLELEVIEARHAAVECFLRSENQHVADAIQANFRTVKNAPKKIRTLANGRGGIPDWQTVWQFLYSAIMIRDAALSLVHRRGVEVVERLLASFDADKFKALGNMMNDVIDWEESSLAGRVSVKSGIDPGLDELRRTYAGLPSLLSRVADEIGCEIPPDFSATLSVVYFPQLGYLINIPYSDGVTDPERCEAIGWQFQFVTEQFAYFKSDKCTDLDRHLGDIHSFILDKEIEIFQSLLSHLLDQEADILATCDVLAELDCLLAFAEAARLYHWNRPNMTEEPVCRIIGGRHPLVELCVDSFVKNDLALRGGQGAAWGAQEDVKPDLEALDEPEYLDPNRSMLIVTGANYSGKSIFLKQIALITFMAHLGSFVPAERAQIGITDRILTRVSTRESITRGSSAFMIDLQQISFALRNATARSLLIIDEYGKGTESDDGAGLFCAVMEHLISRGEDTPRIAVATHFHSEAEISVHSHIFANSFISKSLPISYAHMEILIHDSTNGSSVASSADSNLTYLYRLRPSLALTSHAAACASQFGIPSTILNRANSISTALLKFDIDSILNEALTEEEEAELKEGEVVGRRLLEWEMGDEEWGDEEVGREEVRRKLEWVLGIEDKEDEAGGE</sequence>
<dbReference type="GO" id="GO:0030983">
    <property type="term" value="F:mismatched DNA binding"/>
    <property type="evidence" value="ECO:0007669"/>
    <property type="project" value="InterPro"/>
</dbReference>
<feature type="region of interest" description="Disordered" evidence="5">
    <location>
        <begin position="222"/>
        <end position="277"/>
    </location>
</feature>
<evidence type="ECO:0000313" key="7">
    <source>
        <dbReference type="EMBL" id="ORY59033.1"/>
    </source>
</evidence>
<dbReference type="Pfam" id="PF00488">
    <property type="entry name" value="MutS_V"/>
    <property type="match status" value="1"/>
</dbReference>
<evidence type="ECO:0000313" key="8">
    <source>
        <dbReference type="Proteomes" id="UP000193467"/>
    </source>
</evidence>
<dbReference type="SMART" id="SM00533">
    <property type="entry name" value="MUTSd"/>
    <property type="match status" value="1"/>
</dbReference>
<feature type="compositionally biased region" description="Low complexity" evidence="5">
    <location>
        <begin position="173"/>
        <end position="191"/>
    </location>
</feature>
<evidence type="ECO:0000256" key="3">
    <source>
        <dbReference type="ARBA" id="ARBA00022840"/>
    </source>
</evidence>
<dbReference type="InterPro" id="IPR000432">
    <property type="entry name" value="DNA_mismatch_repair_MutS_C"/>
</dbReference>
<feature type="compositionally biased region" description="Polar residues" evidence="5">
    <location>
        <begin position="7"/>
        <end position="18"/>
    </location>
</feature>
<dbReference type="SUPFAM" id="SSF52540">
    <property type="entry name" value="P-loop containing nucleoside triphosphate hydrolases"/>
    <property type="match status" value="1"/>
</dbReference>
<dbReference type="PANTHER" id="PTHR11361:SF20">
    <property type="entry name" value="MUTS PROTEIN HOMOLOG 5"/>
    <property type="match status" value="1"/>
</dbReference>
<dbReference type="InterPro" id="IPR007696">
    <property type="entry name" value="DNA_mismatch_repair_MutS_core"/>
</dbReference>
<dbReference type="InParanoid" id="A0A1Y2DIH8"/>
<dbReference type="PANTHER" id="PTHR11361">
    <property type="entry name" value="DNA MISMATCH REPAIR PROTEIN MUTS FAMILY MEMBER"/>
    <property type="match status" value="1"/>
</dbReference>
<comment type="caution">
    <text evidence="7">The sequence shown here is derived from an EMBL/GenBank/DDBJ whole genome shotgun (WGS) entry which is preliminary data.</text>
</comment>
<evidence type="ECO:0000256" key="4">
    <source>
        <dbReference type="ARBA" id="ARBA00023125"/>
    </source>
</evidence>
<keyword evidence="8" id="KW-1185">Reference proteome</keyword>
<dbReference type="InterPro" id="IPR027417">
    <property type="entry name" value="P-loop_NTPase"/>
</dbReference>
<dbReference type="InterPro" id="IPR036187">
    <property type="entry name" value="DNA_mismatch_repair_MutS_sf"/>
</dbReference>
<comment type="similarity">
    <text evidence="1">Belongs to the DNA mismatch repair MutS family.</text>
</comment>
<accession>A0A1Y2DIH8</accession>
<name>A0A1Y2DIH8_9BASI</name>
<keyword evidence="3" id="KW-0067">ATP-binding</keyword>
<dbReference type="Gene3D" id="1.10.1420.10">
    <property type="match status" value="1"/>
</dbReference>
<dbReference type="GO" id="GO:0005634">
    <property type="term" value="C:nucleus"/>
    <property type="evidence" value="ECO:0007669"/>
    <property type="project" value="TreeGrafter"/>
</dbReference>
<dbReference type="Proteomes" id="UP000193467">
    <property type="component" value="Unassembled WGS sequence"/>
</dbReference>
<dbReference type="Gene3D" id="3.40.50.300">
    <property type="entry name" value="P-loop containing nucleotide triphosphate hydrolases"/>
    <property type="match status" value="1"/>
</dbReference>
<dbReference type="PROSITE" id="PS00486">
    <property type="entry name" value="DNA_MISMATCH_REPAIR_2"/>
    <property type="match status" value="1"/>
</dbReference>
<dbReference type="Pfam" id="PF05192">
    <property type="entry name" value="MutS_III"/>
    <property type="match status" value="1"/>
</dbReference>
<evidence type="ECO:0000256" key="5">
    <source>
        <dbReference type="SAM" id="MobiDB-lite"/>
    </source>
</evidence>
<evidence type="ECO:0000256" key="1">
    <source>
        <dbReference type="ARBA" id="ARBA00006271"/>
    </source>
</evidence>
<dbReference type="GO" id="GO:0005524">
    <property type="term" value="F:ATP binding"/>
    <property type="evidence" value="ECO:0007669"/>
    <property type="project" value="UniProtKB-KW"/>
</dbReference>
<dbReference type="GO" id="GO:0006298">
    <property type="term" value="P:mismatch repair"/>
    <property type="evidence" value="ECO:0007669"/>
    <property type="project" value="InterPro"/>
</dbReference>
<protein>
    <submittedName>
        <fullName evidence="7">Muts domain V-domain-containing protein</fullName>
    </submittedName>
</protein>
<dbReference type="AlphaFoldDB" id="A0A1Y2DIH8"/>
<feature type="compositionally biased region" description="Basic and acidic residues" evidence="5">
    <location>
        <begin position="266"/>
        <end position="277"/>
    </location>
</feature>
<dbReference type="SUPFAM" id="SSF48334">
    <property type="entry name" value="DNA repair protein MutS, domain III"/>
    <property type="match status" value="1"/>
</dbReference>
<feature type="compositionally biased region" description="Basic and acidic residues" evidence="5">
    <location>
        <begin position="67"/>
        <end position="77"/>
    </location>
</feature>
<dbReference type="InterPro" id="IPR045076">
    <property type="entry name" value="MutS"/>
</dbReference>
<dbReference type="OrthoDB" id="29596at2759"/>
<dbReference type="STRING" id="106004.A0A1Y2DIH8"/>
<feature type="region of interest" description="Disordered" evidence="5">
    <location>
        <begin position="173"/>
        <end position="195"/>
    </location>
</feature>
<dbReference type="SMART" id="SM00534">
    <property type="entry name" value="MUTSac"/>
    <property type="match status" value="1"/>
</dbReference>
<proteinExistence type="inferred from homology"/>
<feature type="region of interest" description="Disordered" evidence="5">
    <location>
        <begin position="1"/>
        <end position="98"/>
    </location>
</feature>
<keyword evidence="2" id="KW-0547">Nucleotide-binding</keyword>